<name>A0A1D8P8U7_9FLAO</name>
<evidence type="ECO:0000313" key="3">
    <source>
        <dbReference type="Proteomes" id="UP000176050"/>
    </source>
</evidence>
<dbReference type="STRING" id="1850246.LPB138_09995"/>
<evidence type="ECO:0000259" key="1">
    <source>
        <dbReference type="Pfam" id="PF18942"/>
    </source>
</evidence>
<proteinExistence type="predicted"/>
<dbReference type="Proteomes" id="UP000176050">
    <property type="component" value="Chromosome"/>
</dbReference>
<organism evidence="2 3">
    <name type="scientific">Urechidicola croceus</name>
    <dbReference type="NCBI Taxonomy" id="1850246"/>
    <lineage>
        <taxon>Bacteria</taxon>
        <taxon>Pseudomonadati</taxon>
        <taxon>Bacteroidota</taxon>
        <taxon>Flavobacteriia</taxon>
        <taxon>Flavobacteriales</taxon>
        <taxon>Flavobacteriaceae</taxon>
        <taxon>Urechidicola</taxon>
    </lineage>
</organism>
<dbReference type="RefSeq" id="WP_070237151.1">
    <property type="nucleotide sequence ID" value="NZ_CP017478.1"/>
</dbReference>
<dbReference type="AlphaFoldDB" id="A0A1D8P8U7"/>
<dbReference type="Pfam" id="PF18942">
    <property type="entry name" value="DUF5689"/>
    <property type="match status" value="1"/>
</dbReference>
<gene>
    <name evidence="2" type="ORF">LPB138_09995</name>
</gene>
<feature type="domain" description="DUF5689" evidence="1">
    <location>
        <begin position="54"/>
        <end position="287"/>
    </location>
</feature>
<dbReference type="EMBL" id="CP017478">
    <property type="protein sequence ID" value="AOW20987.1"/>
    <property type="molecule type" value="Genomic_DNA"/>
</dbReference>
<dbReference type="OrthoDB" id="1492759at2"/>
<accession>A0A1D8P8U7</accession>
<dbReference type="PROSITE" id="PS51257">
    <property type="entry name" value="PROKAR_LIPOPROTEIN"/>
    <property type="match status" value="1"/>
</dbReference>
<sequence>MKAIKFLKFIALVAITVSTVSCVNSDDYEIPVEADAAINPANGIQDSIASGDYTEISISDLKDLMVAGEVNQISAENDMYVKGYVVSSDETGNFYQEFYMQDSPSEPTAGIKIVLNETDSFVTYNIGREVYIKLNGLYIGETNNYDGVVAIGGKVDDNGTEIDAMTGNQVPMHVFRSNVVETIVPLEVNLSEINTSHVGMFVKALNVQFPESLVGKTYFDPTDQYDSARTMQSCEGFDYTEFTLETSEFASFKDNILPDGNGTVSGIVSQNYNGSTLVLALNTPSDIEFLDSRCSPLNIEDFTVIFEEDFNDVTDNTNLNIADWTNYAEEGSELWTEQVFSGNGYAEFSAYRTGDDVNIGWLVSPGIDLDDTDSEFLNFKTAQHHLDSDDNTLEVFISTDFNGADVDIATWEPVSANLASRSDSWYAFVDSGLIDLSTYSGTIYVGYKFVGSGTDETLDGAYHVEDFRVLAN</sequence>
<evidence type="ECO:0000313" key="2">
    <source>
        <dbReference type="EMBL" id="AOW20987.1"/>
    </source>
</evidence>
<protein>
    <recommendedName>
        <fullName evidence="1">DUF5689 domain-containing protein</fullName>
    </recommendedName>
</protein>
<dbReference type="KEGG" id="lul:LPB138_09995"/>
<keyword evidence="3" id="KW-1185">Reference proteome</keyword>
<dbReference type="InterPro" id="IPR043744">
    <property type="entry name" value="DUF5689"/>
</dbReference>
<reference evidence="2 3" key="1">
    <citation type="submission" date="2016-10" db="EMBL/GenBank/DDBJ databases">
        <title>Lutibacter sp. LPB0138, isolated from marine gastropod.</title>
        <authorList>
            <person name="Kim E."/>
            <person name="Yi H."/>
        </authorList>
    </citation>
    <scope>NUCLEOTIDE SEQUENCE [LARGE SCALE GENOMIC DNA]</scope>
    <source>
        <strain evidence="2 3">LPB0138</strain>
    </source>
</reference>